<evidence type="ECO:0000313" key="2">
    <source>
        <dbReference type="EMBL" id="OGC41949.1"/>
    </source>
</evidence>
<dbReference type="Pfam" id="PF01966">
    <property type="entry name" value="HD"/>
    <property type="match status" value="1"/>
</dbReference>
<dbReference type="InterPro" id="IPR006674">
    <property type="entry name" value="HD_domain"/>
</dbReference>
<protein>
    <recommendedName>
        <fullName evidence="1">HD domain-containing protein</fullName>
    </recommendedName>
</protein>
<sequence>MKQQQIVKLFPEIKLIKKAELRDGVIKAWLNAVDKGGWRSINDLPFTLLVDTGKTLIEHTRIVTRMAYAIATERSDLNIDIVLAGALVHDVGKLLEYTRKGKQIVKSDYGKMVRHPVSGYGICLEVGLPLPVAHIVAAHSVEGDKVKRSKEAVVINHCDFIDFDIEKNKK</sequence>
<name>A0A1F4UAR0_UNCW3</name>
<dbReference type="EMBL" id="MEUM01000088">
    <property type="protein sequence ID" value="OGC41949.1"/>
    <property type="molecule type" value="Genomic_DNA"/>
</dbReference>
<evidence type="ECO:0000313" key="3">
    <source>
        <dbReference type="Proteomes" id="UP000177025"/>
    </source>
</evidence>
<dbReference type="SUPFAM" id="SSF109604">
    <property type="entry name" value="HD-domain/PDEase-like"/>
    <property type="match status" value="1"/>
</dbReference>
<accession>A0A1F4UAR0</accession>
<dbReference type="InterPro" id="IPR003607">
    <property type="entry name" value="HD/PDEase_dom"/>
</dbReference>
<evidence type="ECO:0000259" key="1">
    <source>
        <dbReference type="Pfam" id="PF01966"/>
    </source>
</evidence>
<dbReference type="NCBIfam" id="TIGR00277">
    <property type="entry name" value="HDIG"/>
    <property type="match status" value="1"/>
</dbReference>
<proteinExistence type="predicted"/>
<dbReference type="InterPro" id="IPR006675">
    <property type="entry name" value="HDIG_dom"/>
</dbReference>
<dbReference type="AlphaFoldDB" id="A0A1F4UAR0"/>
<organism evidence="2 3">
    <name type="scientific">candidate division WOR-3 bacterium RBG_13_43_14</name>
    <dbReference type="NCBI Taxonomy" id="1802590"/>
    <lineage>
        <taxon>Bacteria</taxon>
        <taxon>Bacteria division WOR-3</taxon>
    </lineage>
</organism>
<dbReference type="Gene3D" id="1.10.3210.10">
    <property type="entry name" value="Hypothetical protein af1432"/>
    <property type="match status" value="1"/>
</dbReference>
<reference evidence="2 3" key="1">
    <citation type="journal article" date="2016" name="Nat. Commun.">
        <title>Thousands of microbial genomes shed light on interconnected biogeochemical processes in an aquifer system.</title>
        <authorList>
            <person name="Anantharaman K."/>
            <person name="Brown C.T."/>
            <person name="Hug L.A."/>
            <person name="Sharon I."/>
            <person name="Castelle C.J."/>
            <person name="Probst A.J."/>
            <person name="Thomas B.C."/>
            <person name="Singh A."/>
            <person name="Wilkins M.J."/>
            <person name="Karaoz U."/>
            <person name="Brodie E.L."/>
            <person name="Williams K.H."/>
            <person name="Hubbard S.S."/>
            <person name="Banfield J.F."/>
        </authorList>
    </citation>
    <scope>NUCLEOTIDE SEQUENCE [LARGE SCALE GENOMIC DNA]</scope>
</reference>
<dbReference type="CDD" id="cd00077">
    <property type="entry name" value="HDc"/>
    <property type="match status" value="1"/>
</dbReference>
<comment type="caution">
    <text evidence="2">The sequence shown here is derived from an EMBL/GenBank/DDBJ whole genome shotgun (WGS) entry which is preliminary data.</text>
</comment>
<dbReference type="Proteomes" id="UP000177025">
    <property type="component" value="Unassembled WGS sequence"/>
</dbReference>
<gene>
    <name evidence="2" type="ORF">A2Y85_06430</name>
</gene>
<feature type="domain" description="HD" evidence="1">
    <location>
        <begin position="57"/>
        <end position="159"/>
    </location>
</feature>